<evidence type="ECO:0000256" key="2">
    <source>
        <dbReference type="ARBA" id="ARBA00022695"/>
    </source>
</evidence>
<dbReference type="AlphaFoldDB" id="A0A9N9L831"/>
<organism evidence="9 10">
    <name type="scientific">Hymenoscyphus fraxineus</name>
    <dbReference type="NCBI Taxonomy" id="746836"/>
    <lineage>
        <taxon>Eukaryota</taxon>
        <taxon>Fungi</taxon>
        <taxon>Dikarya</taxon>
        <taxon>Ascomycota</taxon>
        <taxon>Pezizomycotina</taxon>
        <taxon>Leotiomycetes</taxon>
        <taxon>Helotiales</taxon>
        <taxon>Helotiaceae</taxon>
        <taxon>Hymenoscyphus</taxon>
    </lineage>
</organism>
<evidence type="ECO:0000259" key="8">
    <source>
        <dbReference type="Pfam" id="PF17917"/>
    </source>
</evidence>
<feature type="domain" description="Reverse transcriptase RNase H-like" evidence="8">
    <location>
        <begin position="2"/>
        <end position="84"/>
    </location>
</feature>
<evidence type="ECO:0000256" key="3">
    <source>
        <dbReference type="ARBA" id="ARBA00022722"/>
    </source>
</evidence>
<feature type="compositionally biased region" description="Polar residues" evidence="7">
    <location>
        <begin position="76"/>
        <end position="95"/>
    </location>
</feature>
<dbReference type="GO" id="GO:0004519">
    <property type="term" value="F:endonuclease activity"/>
    <property type="evidence" value="ECO:0007669"/>
    <property type="project" value="UniProtKB-KW"/>
</dbReference>
<gene>
    <name evidence="9" type="ORF">HYFRA_00012595</name>
</gene>
<name>A0A9N9L831_9HELO</name>
<dbReference type="EMBL" id="CAJVRL010000090">
    <property type="protein sequence ID" value="CAG8959237.1"/>
    <property type="molecule type" value="Genomic_DNA"/>
</dbReference>
<dbReference type="GO" id="GO:0016787">
    <property type="term" value="F:hydrolase activity"/>
    <property type="evidence" value="ECO:0007669"/>
    <property type="project" value="UniProtKB-KW"/>
</dbReference>
<feature type="region of interest" description="Disordered" evidence="7">
    <location>
        <begin position="76"/>
        <end position="102"/>
    </location>
</feature>
<evidence type="ECO:0000313" key="9">
    <source>
        <dbReference type="EMBL" id="CAG8959237.1"/>
    </source>
</evidence>
<evidence type="ECO:0000256" key="1">
    <source>
        <dbReference type="ARBA" id="ARBA00022679"/>
    </source>
</evidence>
<keyword evidence="4" id="KW-0255">Endonuclease</keyword>
<keyword evidence="6" id="KW-0695">RNA-directed DNA polymerase</keyword>
<dbReference type="InterPro" id="IPR043502">
    <property type="entry name" value="DNA/RNA_pol_sf"/>
</dbReference>
<evidence type="ECO:0000313" key="10">
    <source>
        <dbReference type="Proteomes" id="UP000696280"/>
    </source>
</evidence>
<protein>
    <recommendedName>
        <fullName evidence="8">Reverse transcriptase RNase H-like domain-containing protein</fullName>
    </recommendedName>
</protein>
<sequence>MYSDASKFAGGAVITQKRRVGPPGDPGEEIEVPILFDAFTFTKTQTAYGTYKRELCAIVEFCRKFDYMFRTNTPAESIHQPHTPTIQTIFNSPPESSFAIRQ</sequence>
<dbReference type="GO" id="GO:0003964">
    <property type="term" value="F:RNA-directed DNA polymerase activity"/>
    <property type="evidence" value="ECO:0007669"/>
    <property type="project" value="UniProtKB-KW"/>
</dbReference>
<keyword evidence="3" id="KW-0540">Nuclease</keyword>
<keyword evidence="10" id="KW-1185">Reference proteome</keyword>
<evidence type="ECO:0000256" key="4">
    <source>
        <dbReference type="ARBA" id="ARBA00022759"/>
    </source>
</evidence>
<proteinExistence type="predicted"/>
<keyword evidence="2" id="KW-0548">Nucleotidyltransferase</keyword>
<dbReference type="SUPFAM" id="SSF56672">
    <property type="entry name" value="DNA/RNA polymerases"/>
    <property type="match status" value="1"/>
</dbReference>
<dbReference type="OrthoDB" id="5153223at2759"/>
<reference evidence="9" key="1">
    <citation type="submission" date="2021-07" db="EMBL/GenBank/DDBJ databases">
        <authorList>
            <person name="Durling M."/>
        </authorList>
    </citation>
    <scope>NUCLEOTIDE SEQUENCE</scope>
</reference>
<evidence type="ECO:0000256" key="5">
    <source>
        <dbReference type="ARBA" id="ARBA00022801"/>
    </source>
</evidence>
<comment type="caution">
    <text evidence="9">The sequence shown here is derived from an EMBL/GenBank/DDBJ whole genome shotgun (WGS) entry which is preliminary data.</text>
</comment>
<accession>A0A9N9L831</accession>
<dbReference type="Proteomes" id="UP000696280">
    <property type="component" value="Unassembled WGS sequence"/>
</dbReference>
<dbReference type="InterPro" id="IPR041373">
    <property type="entry name" value="RT_RNaseH"/>
</dbReference>
<keyword evidence="5" id="KW-0378">Hydrolase</keyword>
<evidence type="ECO:0000256" key="6">
    <source>
        <dbReference type="ARBA" id="ARBA00022918"/>
    </source>
</evidence>
<dbReference type="Pfam" id="PF17917">
    <property type="entry name" value="RT_RNaseH"/>
    <property type="match status" value="1"/>
</dbReference>
<evidence type="ECO:0000256" key="7">
    <source>
        <dbReference type="SAM" id="MobiDB-lite"/>
    </source>
</evidence>
<keyword evidence="1" id="KW-0808">Transferase</keyword>